<dbReference type="Proteomes" id="UP001216674">
    <property type="component" value="Unassembled WGS sequence"/>
</dbReference>
<feature type="non-terminal residue" evidence="1">
    <location>
        <position position="1"/>
    </location>
</feature>
<protein>
    <submittedName>
        <fullName evidence="1">Uncharacterized protein</fullName>
    </submittedName>
</protein>
<gene>
    <name evidence="1" type="ORF">P3W85_25950</name>
</gene>
<name>A0ABT6AVV0_9BURK</name>
<dbReference type="RefSeq" id="WP_276266859.1">
    <property type="nucleotide sequence ID" value="NZ_JARJLM010000432.1"/>
</dbReference>
<dbReference type="EMBL" id="JARJLM010000432">
    <property type="protein sequence ID" value="MDF3836367.1"/>
    <property type="molecule type" value="Genomic_DNA"/>
</dbReference>
<comment type="caution">
    <text evidence="1">The sequence shown here is derived from an EMBL/GenBank/DDBJ whole genome shotgun (WGS) entry which is preliminary data.</text>
</comment>
<accession>A0ABT6AVV0</accession>
<reference evidence="1 2" key="1">
    <citation type="submission" date="2023-03" db="EMBL/GenBank/DDBJ databases">
        <title>Draft assemblies of triclosan tolerant bacteria isolated from returned activated sludge.</title>
        <authorList>
            <person name="Van Hamelsveld S."/>
        </authorList>
    </citation>
    <scope>NUCLEOTIDE SEQUENCE [LARGE SCALE GENOMIC DNA]</scope>
    <source>
        <strain evidence="1 2">GW210010_S58</strain>
    </source>
</reference>
<proteinExistence type="predicted"/>
<evidence type="ECO:0000313" key="2">
    <source>
        <dbReference type="Proteomes" id="UP001216674"/>
    </source>
</evidence>
<evidence type="ECO:0000313" key="1">
    <source>
        <dbReference type="EMBL" id="MDF3836367.1"/>
    </source>
</evidence>
<organism evidence="1 2">
    <name type="scientific">Cupriavidus basilensis</name>
    <dbReference type="NCBI Taxonomy" id="68895"/>
    <lineage>
        <taxon>Bacteria</taxon>
        <taxon>Pseudomonadati</taxon>
        <taxon>Pseudomonadota</taxon>
        <taxon>Betaproteobacteria</taxon>
        <taxon>Burkholderiales</taxon>
        <taxon>Burkholderiaceae</taxon>
        <taxon>Cupriavidus</taxon>
    </lineage>
</organism>
<sequence length="70" mass="7764">GRDRCFVGWRNKYLLLTKLISLLYDIPPDLAGAPKAPLISHSRGKVLANGFSVFRPDRPACPHSGCFKKP</sequence>
<keyword evidence="2" id="KW-1185">Reference proteome</keyword>